<dbReference type="CDD" id="cd06261">
    <property type="entry name" value="TM_PBP2"/>
    <property type="match status" value="1"/>
</dbReference>
<dbReference type="PROSITE" id="PS50928">
    <property type="entry name" value="ABC_TM1"/>
    <property type="match status" value="1"/>
</dbReference>
<name>A0A5C8UQW9_9MICO</name>
<dbReference type="GO" id="GO:0055085">
    <property type="term" value="P:transmembrane transport"/>
    <property type="evidence" value="ECO:0007669"/>
    <property type="project" value="InterPro"/>
</dbReference>
<proteinExistence type="inferred from homology"/>
<evidence type="ECO:0000313" key="9">
    <source>
        <dbReference type="EMBL" id="TXN30634.1"/>
    </source>
</evidence>
<evidence type="ECO:0000256" key="1">
    <source>
        <dbReference type="ARBA" id="ARBA00004651"/>
    </source>
</evidence>
<dbReference type="Gene3D" id="1.10.3720.10">
    <property type="entry name" value="MetI-like"/>
    <property type="match status" value="1"/>
</dbReference>
<dbReference type="GO" id="GO:0005886">
    <property type="term" value="C:plasma membrane"/>
    <property type="evidence" value="ECO:0007669"/>
    <property type="project" value="UniProtKB-SubCell"/>
</dbReference>
<evidence type="ECO:0000256" key="7">
    <source>
        <dbReference type="RuleBase" id="RU363032"/>
    </source>
</evidence>
<feature type="transmembrane region" description="Helical" evidence="7">
    <location>
        <begin position="93"/>
        <end position="114"/>
    </location>
</feature>
<reference evidence="9 10" key="1">
    <citation type="submission" date="2019-08" db="EMBL/GenBank/DDBJ databases">
        <title>Bacterial whole genome sequence for Glaciihabitans sp. CHu50b-6-2.</title>
        <authorList>
            <person name="Jin L."/>
        </authorList>
    </citation>
    <scope>NUCLEOTIDE SEQUENCE [LARGE SCALE GENOMIC DNA]</scope>
    <source>
        <strain evidence="9 10">CHu50b-6-2</strain>
    </source>
</reference>
<dbReference type="Proteomes" id="UP000321379">
    <property type="component" value="Unassembled WGS sequence"/>
</dbReference>
<feature type="transmembrane region" description="Helical" evidence="7">
    <location>
        <begin position="30"/>
        <end position="52"/>
    </location>
</feature>
<sequence length="308" mass="34001">MTSPSTAVQAIPGAIVPTRRRKKRVTIGRVALYLVLTVGAFLMIAPFLWMILTAFKSELEVARFTWLPAVWRWDNFVGAMQTAPFLQYFRNSLVIAVGETAVTLAICTMAGYVLSSIPIRGGKFLLNYFITLLMVPFQIILVPLFLIVKSVPLFGGNDIFGQGGTGWLNSWWGLIVPLAAAPIFTFLARQFYVSLPSELADAARMDGVGEFGIFWRIMTPLVKPALITIAVFQIEAAWNGFLWPLMITTTDDLRPLQLGLAIFSQNPASIQWPYLMAGTALATLPMVLLFVFAQKQFVEGMANVGLKG</sequence>
<dbReference type="InterPro" id="IPR000515">
    <property type="entry name" value="MetI-like"/>
</dbReference>
<evidence type="ECO:0000256" key="6">
    <source>
        <dbReference type="ARBA" id="ARBA00023136"/>
    </source>
</evidence>
<dbReference type="PANTHER" id="PTHR43744:SF12">
    <property type="entry name" value="ABC TRANSPORTER PERMEASE PROTEIN MG189-RELATED"/>
    <property type="match status" value="1"/>
</dbReference>
<evidence type="ECO:0000256" key="3">
    <source>
        <dbReference type="ARBA" id="ARBA00022475"/>
    </source>
</evidence>
<feature type="transmembrane region" description="Helical" evidence="7">
    <location>
        <begin position="126"/>
        <end position="148"/>
    </location>
</feature>
<feature type="transmembrane region" description="Helical" evidence="7">
    <location>
        <begin position="272"/>
        <end position="293"/>
    </location>
</feature>
<comment type="subcellular location">
    <subcellularLocation>
        <location evidence="1 7">Cell membrane</location>
        <topology evidence="1 7">Multi-pass membrane protein</topology>
    </subcellularLocation>
</comment>
<dbReference type="PANTHER" id="PTHR43744">
    <property type="entry name" value="ABC TRANSPORTER PERMEASE PROTEIN MG189-RELATED-RELATED"/>
    <property type="match status" value="1"/>
</dbReference>
<feature type="transmembrane region" description="Helical" evidence="7">
    <location>
        <begin position="225"/>
        <end position="246"/>
    </location>
</feature>
<feature type="transmembrane region" description="Helical" evidence="7">
    <location>
        <begin position="168"/>
        <end position="188"/>
    </location>
</feature>
<keyword evidence="3" id="KW-1003">Cell membrane</keyword>
<evidence type="ECO:0000256" key="5">
    <source>
        <dbReference type="ARBA" id="ARBA00022989"/>
    </source>
</evidence>
<protein>
    <submittedName>
        <fullName evidence="9">Carbohydrate ABC transporter permease</fullName>
    </submittedName>
</protein>
<dbReference type="SUPFAM" id="SSF161098">
    <property type="entry name" value="MetI-like"/>
    <property type="match status" value="1"/>
</dbReference>
<dbReference type="AlphaFoldDB" id="A0A5C8UQW9"/>
<comment type="similarity">
    <text evidence="7">Belongs to the binding-protein-dependent transport system permease family.</text>
</comment>
<evidence type="ECO:0000256" key="2">
    <source>
        <dbReference type="ARBA" id="ARBA00022448"/>
    </source>
</evidence>
<dbReference type="EMBL" id="VRMG01000006">
    <property type="protein sequence ID" value="TXN30634.1"/>
    <property type="molecule type" value="Genomic_DNA"/>
</dbReference>
<evidence type="ECO:0000259" key="8">
    <source>
        <dbReference type="PROSITE" id="PS50928"/>
    </source>
</evidence>
<evidence type="ECO:0000313" key="10">
    <source>
        <dbReference type="Proteomes" id="UP000321379"/>
    </source>
</evidence>
<keyword evidence="4 7" id="KW-0812">Transmembrane</keyword>
<keyword evidence="6 7" id="KW-0472">Membrane</keyword>
<accession>A0A5C8UQW9</accession>
<comment type="caution">
    <text evidence="9">The sequence shown here is derived from an EMBL/GenBank/DDBJ whole genome shotgun (WGS) entry which is preliminary data.</text>
</comment>
<evidence type="ECO:0000256" key="4">
    <source>
        <dbReference type="ARBA" id="ARBA00022692"/>
    </source>
</evidence>
<dbReference type="RefSeq" id="WP_147783316.1">
    <property type="nucleotide sequence ID" value="NZ_VRMG01000006.1"/>
</dbReference>
<dbReference type="InterPro" id="IPR035906">
    <property type="entry name" value="MetI-like_sf"/>
</dbReference>
<dbReference type="Pfam" id="PF00528">
    <property type="entry name" value="BPD_transp_1"/>
    <property type="match status" value="1"/>
</dbReference>
<keyword evidence="5 7" id="KW-1133">Transmembrane helix</keyword>
<organism evidence="9 10">
    <name type="scientific">Lacisediminihabitans profunda</name>
    <dbReference type="NCBI Taxonomy" id="2594790"/>
    <lineage>
        <taxon>Bacteria</taxon>
        <taxon>Bacillati</taxon>
        <taxon>Actinomycetota</taxon>
        <taxon>Actinomycetes</taxon>
        <taxon>Micrococcales</taxon>
        <taxon>Microbacteriaceae</taxon>
        <taxon>Lacisediminihabitans</taxon>
    </lineage>
</organism>
<feature type="domain" description="ABC transmembrane type-1" evidence="8">
    <location>
        <begin position="89"/>
        <end position="293"/>
    </location>
</feature>
<gene>
    <name evidence="9" type="ORF">FVP33_08935</name>
</gene>
<keyword evidence="10" id="KW-1185">Reference proteome</keyword>
<keyword evidence="2 7" id="KW-0813">Transport</keyword>